<dbReference type="AlphaFoldDB" id="A0A2K2CM87"/>
<dbReference type="GO" id="GO:0003676">
    <property type="term" value="F:nucleic acid binding"/>
    <property type="evidence" value="ECO:0007669"/>
    <property type="project" value="InterPro"/>
</dbReference>
<evidence type="ECO:0000313" key="2">
    <source>
        <dbReference type="EMBL" id="PNT63141.1"/>
    </source>
</evidence>
<reference evidence="3" key="3">
    <citation type="submission" date="2018-08" db="UniProtKB">
        <authorList>
            <consortium name="EnsemblPlants"/>
        </authorList>
    </citation>
    <scope>IDENTIFICATION</scope>
    <source>
        <strain evidence="3">cv. Bd21</strain>
    </source>
</reference>
<evidence type="ECO:0000313" key="4">
    <source>
        <dbReference type="Proteomes" id="UP000008810"/>
    </source>
</evidence>
<dbReference type="Pfam" id="PF13456">
    <property type="entry name" value="RVT_3"/>
    <property type="match status" value="1"/>
</dbReference>
<accession>A0A2K2CM87</accession>
<dbReference type="GO" id="GO:0004523">
    <property type="term" value="F:RNA-DNA hybrid ribonuclease activity"/>
    <property type="evidence" value="ECO:0007669"/>
    <property type="project" value="InterPro"/>
</dbReference>
<evidence type="ECO:0000313" key="3">
    <source>
        <dbReference type="EnsemblPlants" id="PNT63141"/>
    </source>
</evidence>
<dbReference type="InterPro" id="IPR002156">
    <property type="entry name" value="RNaseH_domain"/>
</dbReference>
<reference evidence="2 3" key="1">
    <citation type="journal article" date="2010" name="Nature">
        <title>Genome sequencing and analysis of the model grass Brachypodium distachyon.</title>
        <authorList>
            <consortium name="International Brachypodium Initiative"/>
        </authorList>
    </citation>
    <scope>NUCLEOTIDE SEQUENCE [LARGE SCALE GENOMIC DNA]</scope>
    <source>
        <strain evidence="2 3">Bd21</strain>
    </source>
</reference>
<dbReference type="OrthoDB" id="1002684at2759"/>
<dbReference type="ExpressionAtlas" id="A0A2K2CM87">
    <property type="expression patterns" value="baseline"/>
</dbReference>
<dbReference type="InParanoid" id="A0A2K2CM87"/>
<keyword evidence="4" id="KW-1185">Reference proteome</keyword>
<protein>
    <recommendedName>
        <fullName evidence="1">RNase H type-1 domain-containing protein</fullName>
    </recommendedName>
</protein>
<name>A0A2K2CM87_BRADI</name>
<reference evidence="2" key="2">
    <citation type="submission" date="2017-06" db="EMBL/GenBank/DDBJ databases">
        <title>WGS assembly of Brachypodium distachyon.</title>
        <authorList>
            <consortium name="The International Brachypodium Initiative"/>
            <person name="Lucas S."/>
            <person name="Harmon-Smith M."/>
            <person name="Lail K."/>
            <person name="Tice H."/>
            <person name="Grimwood J."/>
            <person name="Bruce D."/>
            <person name="Barry K."/>
            <person name="Shu S."/>
            <person name="Lindquist E."/>
            <person name="Wang M."/>
            <person name="Pitluck S."/>
            <person name="Vogel J.P."/>
            <person name="Garvin D.F."/>
            <person name="Mockler T.C."/>
            <person name="Schmutz J."/>
            <person name="Rokhsar D."/>
            <person name="Bevan M.W."/>
        </authorList>
    </citation>
    <scope>NUCLEOTIDE SEQUENCE</scope>
    <source>
        <strain evidence="2">Bd21</strain>
    </source>
</reference>
<sequence>MSLDLLQASNSEAKGKGNKAGIVKINVDASFNSEAQDGATGVVIRHDKGKVIAIRNKWYNSLPNVITTEALACRDGVDLMLTLNLDKRAVRRAACGGAGLVEGGGGALQEGEDGAGGGRRRRTLALGEVSGAAGWV</sequence>
<feature type="domain" description="RNase H type-1" evidence="1">
    <location>
        <begin position="26"/>
        <end position="85"/>
    </location>
</feature>
<dbReference type="Gramene" id="PNT63141">
    <property type="protein sequence ID" value="PNT63141"/>
    <property type="gene ID" value="BRADI_4g12005v3"/>
</dbReference>
<gene>
    <name evidence="2" type="ORF">BRADI_4g12005v3</name>
</gene>
<proteinExistence type="predicted"/>
<dbReference type="EMBL" id="CM000883">
    <property type="protein sequence ID" value="PNT63141.1"/>
    <property type="molecule type" value="Genomic_DNA"/>
</dbReference>
<organism evidence="2">
    <name type="scientific">Brachypodium distachyon</name>
    <name type="common">Purple false brome</name>
    <name type="synonym">Trachynia distachya</name>
    <dbReference type="NCBI Taxonomy" id="15368"/>
    <lineage>
        <taxon>Eukaryota</taxon>
        <taxon>Viridiplantae</taxon>
        <taxon>Streptophyta</taxon>
        <taxon>Embryophyta</taxon>
        <taxon>Tracheophyta</taxon>
        <taxon>Spermatophyta</taxon>
        <taxon>Magnoliopsida</taxon>
        <taxon>Liliopsida</taxon>
        <taxon>Poales</taxon>
        <taxon>Poaceae</taxon>
        <taxon>BOP clade</taxon>
        <taxon>Pooideae</taxon>
        <taxon>Stipodae</taxon>
        <taxon>Brachypodieae</taxon>
        <taxon>Brachypodium</taxon>
    </lineage>
</organism>
<evidence type="ECO:0000259" key="1">
    <source>
        <dbReference type="Pfam" id="PF13456"/>
    </source>
</evidence>
<dbReference type="Proteomes" id="UP000008810">
    <property type="component" value="Chromosome 4"/>
</dbReference>
<dbReference type="EnsemblPlants" id="PNT63141">
    <property type="protein sequence ID" value="PNT63141"/>
    <property type="gene ID" value="BRADI_4g12005v3"/>
</dbReference>